<accession>A0A2G3PS73</accession>
<dbReference type="GO" id="GO:0032259">
    <property type="term" value="P:methylation"/>
    <property type="evidence" value="ECO:0007669"/>
    <property type="project" value="UniProtKB-KW"/>
</dbReference>
<dbReference type="PANTHER" id="PTHR43591">
    <property type="entry name" value="METHYLTRANSFERASE"/>
    <property type="match status" value="1"/>
</dbReference>
<evidence type="ECO:0000313" key="3">
    <source>
        <dbReference type="Proteomes" id="UP000225108"/>
    </source>
</evidence>
<dbReference type="RefSeq" id="WP_099381081.1">
    <property type="nucleotide sequence ID" value="NZ_PEBD01000004.1"/>
</dbReference>
<dbReference type="AlphaFoldDB" id="A0A2G3PS73"/>
<evidence type="ECO:0000259" key="1">
    <source>
        <dbReference type="Pfam" id="PF13649"/>
    </source>
</evidence>
<dbReference type="InterPro" id="IPR029063">
    <property type="entry name" value="SAM-dependent_MTases_sf"/>
</dbReference>
<dbReference type="SUPFAM" id="SSF53335">
    <property type="entry name" value="S-adenosyl-L-methionine-dependent methyltransferases"/>
    <property type="match status" value="1"/>
</dbReference>
<dbReference type="EMBL" id="PEBD01000004">
    <property type="protein sequence ID" value="PHV67902.1"/>
    <property type="molecule type" value="Genomic_DNA"/>
</dbReference>
<proteinExistence type="predicted"/>
<reference evidence="2 3" key="1">
    <citation type="submission" date="2017-10" db="EMBL/GenBank/DDBJ databases">
        <title>The draft genome sequence of Williamsia sp. BULT 1.1 isolated from the semi-arid grassland soils from South Africa.</title>
        <authorList>
            <person name="Kabwe M.H."/>
            <person name="Govender N."/>
            <person name="Mutseka Lunga P."/>
            <person name="Vikram S."/>
            <person name="Makhalanyane T.P."/>
        </authorList>
    </citation>
    <scope>NUCLEOTIDE SEQUENCE [LARGE SCALE GENOMIC DNA]</scope>
    <source>
        <strain evidence="2 3">BULT 1.1</strain>
    </source>
</reference>
<dbReference type="Gene3D" id="3.40.50.150">
    <property type="entry name" value="Vaccinia Virus protein VP39"/>
    <property type="match status" value="1"/>
</dbReference>
<feature type="domain" description="Methyltransferase" evidence="1">
    <location>
        <begin position="39"/>
        <end position="128"/>
    </location>
</feature>
<keyword evidence="2" id="KW-0808">Transferase</keyword>
<dbReference type="PANTHER" id="PTHR43591:SF24">
    <property type="entry name" value="2-METHOXY-6-POLYPRENYL-1,4-BENZOQUINOL METHYLASE, MITOCHONDRIAL"/>
    <property type="match status" value="1"/>
</dbReference>
<gene>
    <name evidence="2" type="ORF">CSW57_00975</name>
</gene>
<sequence length="264" mass="28093">MSTPWARGRYRTVADHLVPLAGDLVAVAGRRTPLAGAVVYDLACGTGSAALLCAREGAQVTGVDLTVELLEEAEVEAARSGLDIRWVCADASATGLPPADVVLSSVGIIFVQPEPQITEVRRLLEPGGTFAYTAWASGSEQPLFAPIADVLGPSPAPQFGDVSPESWADLAAIEQRLADGFIDVVVDERDHLWQFGSVDEAMHLVTNESPVHVNLLSMIDDERGQQVVNGFRDVFGDLAHADGSVTFAAPYVVVSATRDRTSWQ</sequence>
<dbReference type="GO" id="GO:0008168">
    <property type="term" value="F:methyltransferase activity"/>
    <property type="evidence" value="ECO:0007669"/>
    <property type="project" value="UniProtKB-KW"/>
</dbReference>
<dbReference type="InterPro" id="IPR041698">
    <property type="entry name" value="Methyltransf_25"/>
</dbReference>
<dbReference type="CDD" id="cd02440">
    <property type="entry name" value="AdoMet_MTases"/>
    <property type="match status" value="1"/>
</dbReference>
<keyword evidence="2" id="KW-0489">Methyltransferase</keyword>
<organism evidence="2 3">
    <name type="scientific">Williamsia marianensis</name>
    <dbReference type="NCBI Taxonomy" id="85044"/>
    <lineage>
        <taxon>Bacteria</taxon>
        <taxon>Bacillati</taxon>
        <taxon>Actinomycetota</taxon>
        <taxon>Actinomycetes</taxon>
        <taxon>Mycobacteriales</taxon>
        <taxon>Nocardiaceae</taxon>
        <taxon>Williamsia</taxon>
    </lineage>
</organism>
<protein>
    <submittedName>
        <fullName evidence="2">SAM-dependent methyltransferase</fullName>
    </submittedName>
</protein>
<evidence type="ECO:0000313" key="2">
    <source>
        <dbReference type="EMBL" id="PHV67902.1"/>
    </source>
</evidence>
<dbReference type="Proteomes" id="UP000225108">
    <property type="component" value="Unassembled WGS sequence"/>
</dbReference>
<dbReference type="Pfam" id="PF13649">
    <property type="entry name" value="Methyltransf_25"/>
    <property type="match status" value="1"/>
</dbReference>
<name>A0A2G3PS73_WILMA</name>
<comment type="caution">
    <text evidence="2">The sequence shown here is derived from an EMBL/GenBank/DDBJ whole genome shotgun (WGS) entry which is preliminary data.</text>
</comment>